<organism evidence="1">
    <name type="scientific">Methylocapsa acidiphila</name>
    <dbReference type="NCBI Taxonomy" id="133552"/>
    <lineage>
        <taxon>Bacteria</taxon>
        <taxon>Pseudomonadati</taxon>
        <taxon>Pseudomonadota</taxon>
        <taxon>Alphaproteobacteria</taxon>
        <taxon>Hyphomicrobiales</taxon>
        <taxon>Beijerinckiaceae</taxon>
        <taxon>Methylocapsa</taxon>
    </lineage>
</organism>
<sequence>MYPKIADGRLMRQIYAQGRNFSAACCDERRSSSRRFCRWRIGAKSDVYVRRRSSEPAGGGTALDDCEYFVKRSLAEPSPYAKVISRSGCTS</sequence>
<dbReference type="EMBL" id="CT005238">
    <property type="protein sequence ID" value="CAJ01636.1"/>
    <property type="molecule type" value="Genomic_DNA"/>
</dbReference>
<protein>
    <submittedName>
        <fullName evidence="1">Uncharacterized protein</fullName>
    </submittedName>
</protein>
<dbReference type="AlphaFoldDB" id="Q2VNJ6"/>
<reference evidence="1" key="1">
    <citation type="submission" date="2005-06" db="EMBL/GenBank/DDBJ databases">
        <title>First Genome Data from Uncultured Upland Soil Cluster a Methanotrophs Provide Further Evidence for a Close Phylogenetic Relationship to Methylocapsa acidiphila B2 and High-Affinity Methanotrophy Based on pMMO.</title>
        <authorList>
            <person name="Ricke P."/>
            <person name="Kube M."/>
            <person name="Nakagawa S."/>
            <person name="Erkel C."/>
            <person name="Reinhardt R."/>
            <person name="Liesack W."/>
        </authorList>
    </citation>
    <scope>NUCLEOTIDE SEQUENCE</scope>
</reference>
<name>Q2VNJ6_METAI</name>
<gene>
    <name evidence="1" type="ORF">orf93</name>
</gene>
<evidence type="ECO:0000313" key="1">
    <source>
        <dbReference type="EMBL" id="CAJ01636.1"/>
    </source>
</evidence>
<proteinExistence type="predicted"/>
<accession>Q2VNJ6</accession>